<proteinExistence type="predicted"/>
<dbReference type="Proteomes" id="UP000633219">
    <property type="component" value="Unassembled WGS sequence"/>
</dbReference>
<gene>
    <name evidence="6" type="ORF">JJB09_17845</name>
</gene>
<accession>A0A936YNL7</accession>
<name>A0A936YNL7_9HYPH</name>
<dbReference type="InterPro" id="IPR001343">
    <property type="entry name" value="Hemolysn_Ca-bd"/>
</dbReference>
<dbReference type="InterPro" id="IPR013858">
    <property type="entry name" value="Peptidase_M10B_C"/>
</dbReference>
<dbReference type="InterPro" id="IPR011049">
    <property type="entry name" value="Serralysin-like_metalloprot_C"/>
</dbReference>
<dbReference type="Gene3D" id="3.40.390.10">
    <property type="entry name" value="Collagenase (Catalytic Domain)"/>
    <property type="match status" value="1"/>
</dbReference>
<dbReference type="GO" id="GO:0005615">
    <property type="term" value="C:extracellular space"/>
    <property type="evidence" value="ECO:0007669"/>
    <property type="project" value="InterPro"/>
</dbReference>
<dbReference type="EMBL" id="JAEQNC010000010">
    <property type="protein sequence ID" value="MBL0373889.1"/>
    <property type="molecule type" value="Genomic_DNA"/>
</dbReference>
<organism evidence="6 7">
    <name type="scientific">Rhizobium setariae</name>
    <dbReference type="NCBI Taxonomy" id="2801340"/>
    <lineage>
        <taxon>Bacteria</taxon>
        <taxon>Pseudomonadati</taxon>
        <taxon>Pseudomonadota</taxon>
        <taxon>Alphaproteobacteria</taxon>
        <taxon>Hyphomicrobiales</taxon>
        <taxon>Rhizobiaceae</taxon>
        <taxon>Rhizobium/Agrobacterium group</taxon>
        <taxon>Rhizobium</taxon>
    </lineage>
</organism>
<evidence type="ECO:0000313" key="7">
    <source>
        <dbReference type="Proteomes" id="UP000633219"/>
    </source>
</evidence>
<sequence length="786" mass="83146">MATAVSSTPTENDYIDGVLYGTQWRGPITYSFADDPSDFAGDYPFAFTGFTEISDEQKNAIQSILEGRYNGPGPALFTYGSFSQVSGLRISLAADPGGPSDIMIAQADMFDGANLDTARVADFPRLDGDSSAGDVWFGDDADFRNPTPGTYAWMAHIHELGHAVGLSHAHDAGTDIPGFELAIPRHRDSMEFSVMTYRSYVGDVVGFTNGQYDFPQTLMMLDIAALQHLYGANYSTYATDTVYTWSSTTGEMSINGIGQGAPGGGIGGDANSVFLTVWDGGGVDTYDFSNYTENALIDLAPGGWSWTSYEQLAWLGHGAFAAGNVFNALLFKDDLRSIIENASGGSGNDEIHGNQVANTLWGNDGHDILVGKKGNDKLYGGDGNDILYGGFRQSEATYSGSGLYTNAAGANNISIETAIELRPHFGIRSDANIELSDTNPTVSVSGIGDGGHDFYAIDVFAPGQFIVETDGTFDSYLSIVHADGYVYSYNEDSTADTGDDGTSYQSRIAYTITTPGRYYVKVSGVDKDVVPVGTAYTLNITLPNPVDSNPARDGNDILDGGAGLDTLVGGLGNDTYVLSDGNDIVIDIGGIDTITSIISRSLADYSGIENLVLLGEASIAGTGNADRNVITGSAVNNKLYGLDGDDTLKGGNGNDVLVGGQGNDILYGGNGKDTLKGEAGVDIFVFDTKPWAAGNVDEIVGFNVADDTIWLENSIFTALGKAGKLMASAFHASAAGKAHDVNDRVIYETDTGNLFYDHNGHKRGGSVLVAHLDDHLSLSAKDFWIV</sequence>
<dbReference type="PANTHER" id="PTHR38340:SF1">
    <property type="entry name" value="S-LAYER PROTEIN"/>
    <property type="match status" value="1"/>
</dbReference>
<keyword evidence="4" id="KW-0677">Repeat</keyword>
<dbReference type="Gene3D" id="2.60.120.380">
    <property type="match status" value="1"/>
</dbReference>
<evidence type="ECO:0000256" key="2">
    <source>
        <dbReference type="ARBA" id="ARBA00004613"/>
    </source>
</evidence>
<dbReference type="PANTHER" id="PTHR38340">
    <property type="entry name" value="S-LAYER PROTEIN"/>
    <property type="match status" value="1"/>
</dbReference>
<evidence type="ECO:0000256" key="1">
    <source>
        <dbReference type="ARBA" id="ARBA00001913"/>
    </source>
</evidence>
<comment type="caution">
    <text evidence="6">The sequence shown here is derived from an EMBL/GenBank/DDBJ whole genome shotgun (WGS) entry which is preliminary data.</text>
</comment>
<protein>
    <submittedName>
        <fullName evidence="6">M10 family metallopeptidase C-terminal domain-containing protein</fullName>
    </submittedName>
</protein>
<dbReference type="CDD" id="cd04277">
    <property type="entry name" value="ZnMc_serralysin_like"/>
    <property type="match status" value="1"/>
</dbReference>
<dbReference type="AlphaFoldDB" id="A0A936YNL7"/>
<reference evidence="6" key="1">
    <citation type="submission" date="2021-01" db="EMBL/GenBank/DDBJ databases">
        <title>Rhizobium sp. strain KVB221 16S ribosomal RNA gene Genome sequencing and assembly.</title>
        <authorList>
            <person name="Kang M."/>
        </authorList>
    </citation>
    <scope>NUCLEOTIDE SEQUENCE</scope>
    <source>
        <strain evidence="6">KVB221</strain>
    </source>
</reference>
<dbReference type="GO" id="GO:0008237">
    <property type="term" value="F:metallopeptidase activity"/>
    <property type="evidence" value="ECO:0007669"/>
    <property type="project" value="InterPro"/>
</dbReference>
<dbReference type="InterPro" id="IPR050557">
    <property type="entry name" value="RTX_toxin/Mannuronan_C5-epim"/>
</dbReference>
<dbReference type="GO" id="GO:0005509">
    <property type="term" value="F:calcium ion binding"/>
    <property type="evidence" value="ECO:0007669"/>
    <property type="project" value="InterPro"/>
</dbReference>
<dbReference type="Pfam" id="PF00353">
    <property type="entry name" value="HemolysinCabind"/>
    <property type="match status" value="3"/>
</dbReference>
<evidence type="ECO:0000313" key="6">
    <source>
        <dbReference type="EMBL" id="MBL0373889.1"/>
    </source>
</evidence>
<dbReference type="InterPro" id="IPR034033">
    <property type="entry name" value="Serralysin-like"/>
</dbReference>
<evidence type="ECO:0000256" key="4">
    <source>
        <dbReference type="ARBA" id="ARBA00022737"/>
    </source>
</evidence>
<dbReference type="SUPFAM" id="SSF55486">
    <property type="entry name" value="Metalloproteases ('zincins'), catalytic domain"/>
    <property type="match status" value="1"/>
</dbReference>
<feature type="domain" description="Peptidase M10 serralysin C-terminal" evidence="5">
    <location>
        <begin position="232"/>
        <end position="383"/>
    </location>
</feature>
<comment type="subcellular location">
    <subcellularLocation>
        <location evidence="2">Secreted</location>
    </subcellularLocation>
</comment>
<keyword evidence="3" id="KW-0964">Secreted</keyword>
<evidence type="ECO:0000259" key="5">
    <source>
        <dbReference type="Pfam" id="PF08548"/>
    </source>
</evidence>
<dbReference type="RefSeq" id="WP_201661198.1">
    <property type="nucleotide sequence ID" value="NZ_JAEQNC010000010.1"/>
</dbReference>
<comment type="cofactor">
    <cofactor evidence="1">
        <name>Ca(2+)</name>
        <dbReference type="ChEBI" id="CHEBI:29108"/>
    </cofactor>
</comment>
<dbReference type="Gene3D" id="2.150.10.10">
    <property type="entry name" value="Serralysin-like metalloprotease, C-terminal"/>
    <property type="match status" value="2"/>
</dbReference>
<keyword evidence="7" id="KW-1185">Reference proteome</keyword>
<evidence type="ECO:0000256" key="3">
    <source>
        <dbReference type="ARBA" id="ARBA00022525"/>
    </source>
</evidence>
<dbReference type="Pfam" id="PF08548">
    <property type="entry name" value="Peptidase_M10_C"/>
    <property type="match status" value="1"/>
</dbReference>
<dbReference type="InterPro" id="IPR024079">
    <property type="entry name" value="MetalloPept_cat_dom_sf"/>
</dbReference>
<dbReference type="SUPFAM" id="SSF51120">
    <property type="entry name" value="beta-Roll"/>
    <property type="match status" value="3"/>
</dbReference>
<dbReference type="PRINTS" id="PR00313">
    <property type="entry name" value="CABNDNGRPT"/>
</dbReference>
<dbReference type="InterPro" id="IPR018511">
    <property type="entry name" value="Hemolysin-typ_Ca-bd_CS"/>
</dbReference>
<dbReference type="PROSITE" id="PS00330">
    <property type="entry name" value="HEMOLYSIN_CALCIUM"/>
    <property type="match status" value="4"/>
</dbReference>